<accession>A0A426TZ20</accession>
<keyword evidence="2 5" id="KW-0378">Hydrolase</keyword>
<dbReference type="Pfam" id="PF02682">
    <property type="entry name" value="CT_C_D"/>
    <property type="match status" value="1"/>
</dbReference>
<evidence type="ECO:0000313" key="6">
    <source>
        <dbReference type="Proteomes" id="UP000280307"/>
    </source>
</evidence>
<dbReference type="InterPro" id="IPR003833">
    <property type="entry name" value="CT_C_D"/>
</dbReference>
<keyword evidence="1" id="KW-0547">Nucleotide-binding</keyword>
<dbReference type="NCBIfam" id="TIGR00370">
    <property type="entry name" value="5-oxoprolinase subunit PxpB"/>
    <property type="match status" value="1"/>
</dbReference>
<dbReference type="Gene3D" id="3.30.1360.40">
    <property type="match status" value="1"/>
</dbReference>
<evidence type="ECO:0000256" key="2">
    <source>
        <dbReference type="ARBA" id="ARBA00022801"/>
    </source>
</evidence>
<evidence type="ECO:0000259" key="4">
    <source>
        <dbReference type="SMART" id="SM00796"/>
    </source>
</evidence>
<dbReference type="AlphaFoldDB" id="A0A426TZ20"/>
<proteinExistence type="predicted"/>
<sequence length="223" mass="23260">MPLTWHWQPFGAAALLLEVHGPEQEANRAVLALAAQLSAAPPLGMLAAVPAISSLLITFDPLVATHEQLQAQIEPLCATFGPAPAAPLRIHELPVAYGGTDGPDLVAVAQALGMTPQAVITLHSGQLYRVMMLGFAPGFPYLGPLPAALHLPRRATPRSAVPPGAVAIAAGLTGIYPTSLPGGWHLIGRTPSILFDPHADPPARLAPGDGVRFLVARRGIREN</sequence>
<dbReference type="SMART" id="SM00796">
    <property type="entry name" value="AHS1"/>
    <property type="match status" value="1"/>
</dbReference>
<dbReference type="EMBL" id="RSAS01000459">
    <property type="protein sequence ID" value="RRR71305.1"/>
    <property type="molecule type" value="Genomic_DNA"/>
</dbReference>
<evidence type="ECO:0000313" key="5">
    <source>
        <dbReference type="EMBL" id="RRR71305.1"/>
    </source>
</evidence>
<name>A0A426TZ20_9CHLR</name>
<organism evidence="5 6">
    <name type="scientific">Candidatus Viridilinea halotolerans</name>
    <dbReference type="NCBI Taxonomy" id="2491704"/>
    <lineage>
        <taxon>Bacteria</taxon>
        <taxon>Bacillati</taxon>
        <taxon>Chloroflexota</taxon>
        <taxon>Chloroflexia</taxon>
        <taxon>Chloroflexales</taxon>
        <taxon>Chloroflexineae</taxon>
        <taxon>Oscillochloridaceae</taxon>
        <taxon>Candidatus Viridilinea</taxon>
    </lineage>
</organism>
<dbReference type="SUPFAM" id="SSF160467">
    <property type="entry name" value="PH0987 N-terminal domain-like"/>
    <property type="match status" value="1"/>
</dbReference>
<evidence type="ECO:0000256" key="1">
    <source>
        <dbReference type="ARBA" id="ARBA00022741"/>
    </source>
</evidence>
<gene>
    <name evidence="5" type="primary">pxpB</name>
    <name evidence="5" type="ORF">EI684_11735</name>
</gene>
<dbReference type="InterPro" id="IPR029000">
    <property type="entry name" value="Cyclophilin-like_dom_sf"/>
</dbReference>
<feature type="domain" description="Carboxyltransferase" evidence="4">
    <location>
        <begin position="5"/>
        <end position="205"/>
    </location>
</feature>
<protein>
    <submittedName>
        <fullName evidence="5">5-oxoprolinase subunit PxpB</fullName>
        <ecNumber evidence="5">3.5.2.9</ecNumber>
    </submittedName>
</protein>
<keyword evidence="3" id="KW-0067">ATP-binding</keyword>
<dbReference type="Proteomes" id="UP000280307">
    <property type="component" value="Unassembled WGS sequence"/>
</dbReference>
<dbReference type="PANTHER" id="PTHR34698:SF2">
    <property type="entry name" value="5-OXOPROLINASE SUBUNIT B"/>
    <property type="match status" value="1"/>
</dbReference>
<dbReference type="SUPFAM" id="SSF50891">
    <property type="entry name" value="Cyclophilin-like"/>
    <property type="match status" value="1"/>
</dbReference>
<dbReference type="GO" id="GO:0005524">
    <property type="term" value="F:ATP binding"/>
    <property type="evidence" value="ECO:0007669"/>
    <property type="project" value="UniProtKB-KW"/>
</dbReference>
<dbReference type="PANTHER" id="PTHR34698">
    <property type="entry name" value="5-OXOPROLINASE SUBUNIT B"/>
    <property type="match status" value="1"/>
</dbReference>
<dbReference type="EC" id="3.5.2.9" evidence="5"/>
<reference evidence="5 6" key="1">
    <citation type="submission" date="2018-12" db="EMBL/GenBank/DDBJ databases">
        <title>Genome Sequence of Candidatus Viridilinea halotolerans isolated from saline sulfide-rich spring.</title>
        <authorList>
            <person name="Grouzdev D.S."/>
            <person name="Burganskaya E.I."/>
            <person name="Krutkina M.S."/>
            <person name="Sukhacheva M.V."/>
            <person name="Gorlenko V.M."/>
        </authorList>
    </citation>
    <scope>NUCLEOTIDE SEQUENCE [LARGE SCALE GENOMIC DNA]</scope>
    <source>
        <strain evidence="5">Chok-6</strain>
    </source>
</reference>
<dbReference type="InterPro" id="IPR010016">
    <property type="entry name" value="PxpB"/>
</dbReference>
<comment type="caution">
    <text evidence="5">The sequence shown here is derived from an EMBL/GenBank/DDBJ whole genome shotgun (WGS) entry which is preliminary data.</text>
</comment>
<dbReference type="GO" id="GO:0017168">
    <property type="term" value="F:5-oxoprolinase (ATP-hydrolyzing) activity"/>
    <property type="evidence" value="ECO:0007669"/>
    <property type="project" value="UniProtKB-EC"/>
</dbReference>
<evidence type="ECO:0000256" key="3">
    <source>
        <dbReference type="ARBA" id="ARBA00022840"/>
    </source>
</evidence>
<dbReference type="Gene3D" id="2.40.100.10">
    <property type="entry name" value="Cyclophilin-like"/>
    <property type="match status" value="1"/>
</dbReference>